<dbReference type="EMBL" id="MU853936">
    <property type="protein sequence ID" value="KAK3935179.1"/>
    <property type="molecule type" value="Genomic_DNA"/>
</dbReference>
<accession>A0AAN6RZS5</accession>
<name>A0AAN6RZS5_9PEZI</name>
<organism evidence="1 2">
    <name type="scientific">Diplogelasinospora grovesii</name>
    <dbReference type="NCBI Taxonomy" id="303347"/>
    <lineage>
        <taxon>Eukaryota</taxon>
        <taxon>Fungi</taxon>
        <taxon>Dikarya</taxon>
        <taxon>Ascomycota</taxon>
        <taxon>Pezizomycotina</taxon>
        <taxon>Sordariomycetes</taxon>
        <taxon>Sordariomycetidae</taxon>
        <taxon>Sordariales</taxon>
        <taxon>Diplogelasinosporaceae</taxon>
        <taxon>Diplogelasinospora</taxon>
    </lineage>
</organism>
<dbReference type="InterPro" id="IPR027417">
    <property type="entry name" value="P-loop_NTPase"/>
</dbReference>
<dbReference type="SUPFAM" id="SSF52540">
    <property type="entry name" value="P-loop containing nucleoside triphosphate hydrolases"/>
    <property type="match status" value="1"/>
</dbReference>
<dbReference type="AlphaFoldDB" id="A0AAN6RZS5"/>
<dbReference type="PANTHER" id="PTHR46082">
    <property type="entry name" value="ATP/GTP-BINDING PROTEIN-RELATED"/>
    <property type="match status" value="1"/>
</dbReference>
<evidence type="ECO:0000313" key="1">
    <source>
        <dbReference type="EMBL" id="KAK3935179.1"/>
    </source>
</evidence>
<dbReference type="Gene3D" id="3.40.50.300">
    <property type="entry name" value="P-loop containing nucleotide triphosphate hydrolases"/>
    <property type="match status" value="1"/>
</dbReference>
<dbReference type="Proteomes" id="UP001303473">
    <property type="component" value="Unassembled WGS sequence"/>
</dbReference>
<reference evidence="2" key="1">
    <citation type="journal article" date="2023" name="Mol. Phylogenet. Evol.">
        <title>Genome-scale phylogeny and comparative genomics of the fungal order Sordariales.</title>
        <authorList>
            <person name="Hensen N."/>
            <person name="Bonometti L."/>
            <person name="Westerberg I."/>
            <person name="Brannstrom I.O."/>
            <person name="Guillou S."/>
            <person name="Cros-Aarteil S."/>
            <person name="Calhoun S."/>
            <person name="Haridas S."/>
            <person name="Kuo A."/>
            <person name="Mondo S."/>
            <person name="Pangilinan J."/>
            <person name="Riley R."/>
            <person name="LaButti K."/>
            <person name="Andreopoulos B."/>
            <person name="Lipzen A."/>
            <person name="Chen C."/>
            <person name="Yan M."/>
            <person name="Daum C."/>
            <person name="Ng V."/>
            <person name="Clum A."/>
            <person name="Steindorff A."/>
            <person name="Ohm R.A."/>
            <person name="Martin F."/>
            <person name="Silar P."/>
            <person name="Natvig D.O."/>
            <person name="Lalanne C."/>
            <person name="Gautier V."/>
            <person name="Ament-Velasquez S.L."/>
            <person name="Kruys A."/>
            <person name="Hutchinson M.I."/>
            <person name="Powell A.J."/>
            <person name="Barry K."/>
            <person name="Miller A.N."/>
            <person name="Grigoriev I.V."/>
            <person name="Debuchy R."/>
            <person name="Gladieux P."/>
            <person name="Hiltunen Thoren M."/>
            <person name="Johannesson H."/>
        </authorList>
    </citation>
    <scope>NUCLEOTIDE SEQUENCE [LARGE SCALE GENOMIC DNA]</scope>
    <source>
        <strain evidence="2">CBS 340.73</strain>
    </source>
</reference>
<dbReference type="PANTHER" id="PTHR46082:SF6">
    <property type="entry name" value="AAA+ ATPASE DOMAIN-CONTAINING PROTEIN-RELATED"/>
    <property type="match status" value="1"/>
</dbReference>
<proteinExistence type="predicted"/>
<protein>
    <recommendedName>
        <fullName evidence="3">NB-ARC domain-containing protein</fullName>
    </recommendedName>
</protein>
<comment type="caution">
    <text evidence="1">The sequence shown here is derived from an EMBL/GenBank/DDBJ whole genome shotgun (WGS) entry which is preliminary data.</text>
</comment>
<evidence type="ECO:0008006" key="3">
    <source>
        <dbReference type="Google" id="ProtNLM"/>
    </source>
</evidence>
<gene>
    <name evidence="1" type="ORF">QBC46DRAFT_346880</name>
</gene>
<dbReference type="InterPro" id="IPR053137">
    <property type="entry name" value="NLR-like"/>
</dbReference>
<keyword evidence="2" id="KW-1185">Reference proteome</keyword>
<evidence type="ECO:0000313" key="2">
    <source>
        <dbReference type="Proteomes" id="UP001303473"/>
    </source>
</evidence>
<sequence>MPTAANIAAPEAPIGPASIQWHPRLRESATAASEPKGLGGAGKTQIALEAVFRVRAKHKDCHVFWVPAVDTATFGNAYHEIGQKLAIEGPVDDKADIKSLVKEASTQTDQEWLLVINNADDMGLLFGSTGLCDYLPFSRRGSILFMARNHEVVARLDIPLRSIIKLEELARPEACDEAESMISLETYSRVLWSNSPETLSAVACLAAVLQARGTYDEAEAE</sequence>